<dbReference type="Pfam" id="PF13903">
    <property type="entry name" value="Claudin_2"/>
    <property type="match status" value="1"/>
</dbReference>
<keyword evidence="6" id="KW-1185">Reference proteome</keyword>
<gene>
    <name evidence="7" type="primary">LOC106470427</name>
</gene>
<dbReference type="RefSeq" id="XP_013786438.1">
    <property type="nucleotide sequence ID" value="XM_013930984.2"/>
</dbReference>
<feature type="non-terminal residue" evidence="7">
    <location>
        <position position="161"/>
    </location>
</feature>
<evidence type="ECO:0000256" key="1">
    <source>
        <dbReference type="ARBA" id="ARBA00004141"/>
    </source>
</evidence>
<comment type="subcellular location">
    <subcellularLocation>
        <location evidence="1">Membrane</location>
        <topology evidence="1">Multi-pass membrane protein</topology>
    </subcellularLocation>
</comment>
<name>A0ABM1BQ08_LIMPO</name>
<evidence type="ECO:0000256" key="5">
    <source>
        <dbReference type="SAM" id="Phobius"/>
    </source>
</evidence>
<dbReference type="PANTHER" id="PTHR12107">
    <property type="entry name" value="VOLTAGE-DEPENDENT CALCIUM CHANNEL GAMMA SUBUNIT"/>
    <property type="match status" value="1"/>
</dbReference>
<dbReference type="Proteomes" id="UP000694941">
    <property type="component" value="Unplaced"/>
</dbReference>
<keyword evidence="3 5" id="KW-1133">Transmembrane helix</keyword>
<proteinExistence type="predicted"/>
<dbReference type="InterPro" id="IPR051072">
    <property type="entry name" value="CACNG_subunit"/>
</dbReference>
<dbReference type="Gene3D" id="1.20.140.150">
    <property type="match status" value="1"/>
</dbReference>
<dbReference type="GeneID" id="106470427"/>
<dbReference type="PANTHER" id="PTHR12107:SF0">
    <property type="entry name" value="STARGAZIN (MAMMALIAN CALCIUM CHANNEL) HOMOLOG"/>
    <property type="match status" value="1"/>
</dbReference>
<sequence length="161" mass="18019">MAPGGNRLAAAVRCEHLLLVCFTFGSAIAVILWVVAMSTDYWFTVSAPDSGGLFVNNTKMVFIYSHSGLWRICRTSLMNVTSGNDGITTSECHYHTLFPSEKEIEKNPELDRTIMDYTRTETAFAIISLCLMLMGVGFSVYTFTEPRYMFKRLAGGVHFMT</sequence>
<accession>A0ABM1BQ08</accession>
<dbReference type="InterPro" id="IPR004031">
    <property type="entry name" value="PMP22/EMP/MP20/Claudin"/>
</dbReference>
<feature type="transmembrane region" description="Helical" evidence="5">
    <location>
        <begin position="123"/>
        <end position="143"/>
    </location>
</feature>
<organism evidence="6 7">
    <name type="scientific">Limulus polyphemus</name>
    <name type="common">Atlantic horseshoe crab</name>
    <dbReference type="NCBI Taxonomy" id="6850"/>
    <lineage>
        <taxon>Eukaryota</taxon>
        <taxon>Metazoa</taxon>
        <taxon>Ecdysozoa</taxon>
        <taxon>Arthropoda</taxon>
        <taxon>Chelicerata</taxon>
        <taxon>Merostomata</taxon>
        <taxon>Xiphosura</taxon>
        <taxon>Limulidae</taxon>
        <taxon>Limulus</taxon>
    </lineage>
</organism>
<keyword evidence="2 5" id="KW-0812">Transmembrane</keyword>
<evidence type="ECO:0000313" key="7">
    <source>
        <dbReference type="RefSeq" id="XP_013786438.1"/>
    </source>
</evidence>
<evidence type="ECO:0000313" key="6">
    <source>
        <dbReference type="Proteomes" id="UP000694941"/>
    </source>
</evidence>
<evidence type="ECO:0000256" key="2">
    <source>
        <dbReference type="ARBA" id="ARBA00022692"/>
    </source>
</evidence>
<keyword evidence="4 5" id="KW-0472">Membrane</keyword>
<protein>
    <submittedName>
        <fullName evidence="7">Voltage-dependent calcium channel gamma-4 subunit-like</fullName>
    </submittedName>
</protein>
<evidence type="ECO:0000256" key="4">
    <source>
        <dbReference type="ARBA" id="ARBA00023136"/>
    </source>
</evidence>
<feature type="transmembrane region" description="Helical" evidence="5">
    <location>
        <begin position="17"/>
        <end position="36"/>
    </location>
</feature>
<reference evidence="7" key="1">
    <citation type="submission" date="2025-08" db="UniProtKB">
        <authorList>
            <consortium name="RefSeq"/>
        </authorList>
    </citation>
    <scope>IDENTIFICATION</scope>
    <source>
        <tissue evidence="7">Muscle</tissue>
    </source>
</reference>
<evidence type="ECO:0000256" key="3">
    <source>
        <dbReference type="ARBA" id="ARBA00022989"/>
    </source>
</evidence>